<evidence type="ECO:0000256" key="7">
    <source>
        <dbReference type="ARBA" id="ARBA00023136"/>
    </source>
</evidence>
<dbReference type="SUPFAM" id="SSF81345">
    <property type="entry name" value="ABC transporter involved in vitamin B12 uptake, BtuC"/>
    <property type="match status" value="2"/>
</dbReference>
<feature type="transmembrane region" description="Helical" evidence="8">
    <location>
        <begin position="211"/>
        <end position="232"/>
    </location>
</feature>
<evidence type="ECO:0000256" key="8">
    <source>
        <dbReference type="SAM" id="Phobius"/>
    </source>
</evidence>
<dbReference type="PANTHER" id="PTHR30472">
    <property type="entry name" value="FERRIC ENTEROBACTIN TRANSPORT SYSTEM PERMEASE PROTEIN"/>
    <property type="match status" value="1"/>
</dbReference>
<evidence type="ECO:0000313" key="9">
    <source>
        <dbReference type="EMBL" id="GAA1740957.1"/>
    </source>
</evidence>
<dbReference type="Gene3D" id="1.10.3470.10">
    <property type="entry name" value="ABC transporter involved in vitamin B12 uptake, BtuC"/>
    <property type="match status" value="2"/>
</dbReference>
<feature type="transmembrane region" description="Helical" evidence="8">
    <location>
        <begin position="462"/>
        <end position="481"/>
    </location>
</feature>
<keyword evidence="10" id="KW-1185">Reference proteome</keyword>
<organism evidence="9 10">
    <name type="scientific">Luedemannella helvata</name>
    <dbReference type="NCBI Taxonomy" id="349315"/>
    <lineage>
        <taxon>Bacteria</taxon>
        <taxon>Bacillati</taxon>
        <taxon>Actinomycetota</taxon>
        <taxon>Actinomycetes</taxon>
        <taxon>Micromonosporales</taxon>
        <taxon>Micromonosporaceae</taxon>
        <taxon>Luedemannella</taxon>
    </lineage>
</organism>
<feature type="transmembrane region" description="Helical" evidence="8">
    <location>
        <begin position="169"/>
        <end position="191"/>
    </location>
</feature>
<keyword evidence="5 8" id="KW-0812">Transmembrane</keyword>
<reference evidence="9 10" key="1">
    <citation type="journal article" date="2019" name="Int. J. Syst. Evol. Microbiol.">
        <title>The Global Catalogue of Microorganisms (GCM) 10K type strain sequencing project: providing services to taxonomists for standard genome sequencing and annotation.</title>
        <authorList>
            <consortium name="The Broad Institute Genomics Platform"/>
            <consortium name="The Broad Institute Genome Sequencing Center for Infectious Disease"/>
            <person name="Wu L."/>
            <person name="Ma J."/>
        </authorList>
    </citation>
    <scope>NUCLEOTIDE SEQUENCE [LARGE SCALE GENOMIC DNA]</scope>
    <source>
        <strain evidence="9 10">JCM 13249</strain>
    </source>
</reference>
<dbReference type="CDD" id="cd06550">
    <property type="entry name" value="TM_ABC_iron-siderophores_like"/>
    <property type="match status" value="2"/>
</dbReference>
<sequence length="706" mass="71274">MSQLATVAQGPALAPAPKAAQPRAGRTRLTVVFAVAVASVALLAAVHLTQGTSTVGVADLARLLAGGESDETVRVLLASRLPRLLAALVAGLCLGVAGAALQSIARNTLASPDTLAVTSGAHLAVTVAAAFGLSLPLLAAGGLAFLGGLAAAGLVLALSAGGRSGPTRLILAGSATTLALSSLTTLLFLLFEQETVGLYAWGNGSLNLADLNAVALVAPVIGITMIGMLLLGRRMDILRLGDDSAATLGLNVRRLRVFAVLLAVLLCASAVTLVGPIAFVGLCAPAIARLATPLAPGLQRHRVLLPLAGLAGMLVMIAADVLLRAVLGAQAGVDIPTGVVTTIAGAAVLIWLARRHRDSGRSARAAGTRPAKLRSGRFAAGVTVVCAVAVVASGALGMLAGDTWVLFGDVVNWLRDQTGPAYTFVLDARWPRVAAGLLAGAALAVAGTAVQAVSRNPLAEPSILGVTGGAGVGAVALISFVPTAGVWAMTGVAGVGALLAFALVYGLAWRRGLHADRLILIGVAVSYACTAIITFIIIATDPWNTGKALTWLSGSTYGRTAGQIVPVLVALVVLTPLIASTHRDLDLMQLDDDTPRLLGVRVERSRLVALGAAALLAATAVSAVGVIGFVGLVAPHIARALVGGAHARLLPVAALLGALLVSLSDTLGRTVIAPAQIPAGLVTAMVGTPYFIYLLWRSRRNAVDIT</sequence>
<evidence type="ECO:0000313" key="10">
    <source>
        <dbReference type="Proteomes" id="UP001500655"/>
    </source>
</evidence>
<feature type="transmembrane region" description="Helical" evidence="8">
    <location>
        <begin position="560"/>
        <end position="579"/>
    </location>
</feature>
<feature type="transmembrane region" description="Helical" evidence="8">
    <location>
        <begin position="518"/>
        <end position="540"/>
    </location>
</feature>
<name>A0ABN2JW35_9ACTN</name>
<keyword evidence="6 8" id="KW-1133">Transmembrane helix</keyword>
<gene>
    <name evidence="9" type="primary">cdtC</name>
    <name evidence="9" type="ORF">GCM10009681_09650</name>
</gene>
<feature type="transmembrane region" description="Helical" evidence="8">
    <location>
        <begin position="335"/>
        <end position="353"/>
    </location>
</feature>
<dbReference type="PANTHER" id="PTHR30472:SF37">
    <property type="entry name" value="FE(3+) DICITRATE TRANSPORT SYSTEM PERMEASE PROTEIN FECD-RELATED"/>
    <property type="match status" value="1"/>
</dbReference>
<dbReference type="RefSeq" id="WP_344077230.1">
    <property type="nucleotide sequence ID" value="NZ_BAAALS010000003.1"/>
</dbReference>
<feature type="transmembrane region" description="Helical" evidence="8">
    <location>
        <begin position="675"/>
        <end position="696"/>
    </location>
</feature>
<dbReference type="NCBIfam" id="NF007867">
    <property type="entry name" value="PRK10577.1-3"/>
    <property type="match status" value="1"/>
</dbReference>
<evidence type="ECO:0000256" key="3">
    <source>
        <dbReference type="ARBA" id="ARBA00022448"/>
    </source>
</evidence>
<dbReference type="InterPro" id="IPR037294">
    <property type="entry name" value="ABC_BtuC-like"/>
</dbReference>
<evidence type="ECO:0000256" key="4">
    <source>
        <dbReference type="ARBA" id="ARBA00022475"/>
    </source>
</evidence>
<keyword evidence="3" id="KW-0813">Transport</keyword>
<evidence type="ECO:0000256" key="2">
    <source>
        <dbReference type="ARBA" id="ARBA00007935"/>
    </source>
</evidence>
<evidence type="ECO:0000256" key="5">
    <source>
        <dbReference type="ARBA" id="ARBA00022692"/>
    </source>
</evidence>
<feature type="transmembrane region" description="Helical" evidence="8">
    <location>
        <begin position="253"/>
        <end position="271"/>
    </location>
</feature>
<keyword evidence="7 8" id="KW-0472">Membrane</keyword>
<comment type="caution">
    <text evidence="9">The sequence shown here is derived from an EMBL/GenBank/DDBJ whole genome shotgun (WGS) entry which is preliminary data.</text>
</comment>
<feature type="transmembrane region" description="Helical" evidence="8">
    <location>
        <begin position="378"/>
        <end position="400"/>
    </location>
</feature>
<dbReference type="EMBL" id="BAAALS010000003">
    <property type="protein sequence ID" value="GAA1740957.1"/>
    <property type="molecule type" value="Genomic_DNA"/>
</dbReference>
<accession>A0ABN2JW35</accession>
<feature type="transmembrane region" description="Helical" evidence="8">
    <location>
        <begin position="29"/>
        <end position="48"/>
    </location>
</feature>
<evidence type="ECO:0000256" key="6">
    <source>
        <dbReference type="ARBA" id="ARBA00022989"/>
    </source>
</evidence>
<proteinExistence type="inferred from homology"/>
<comment type="similarity">
    <text evidence="2">Belongs to the binding-protein-dependent transport system permease family. FecCD subfamily.</text>
</comment>
<feature type="transmembrane region" description="Helical" evidence="8">
    <location>
        <begin position="430"/>
        <end position="450"/>
    </location>
</feature>
<feature type="transmembrane region" description="Helical" evidence="8">
    <location>
        <begin position="607"/>
        <end position="633"/>
    </location>
</feature>
<dbReference type="Proteomes" id="UP001500655">
    <property type="component" value="Unassembled WGS sequence"/>
</dbReference>
<evidence type="ECO:0000256" key="1">
    <source>
        <dbReference type="ARBA" id="ARBA00004651"/>
    </source>
</evidence>
<keyword evidence="4" id="KW-1003">Cell membrane</keyword>
<dbReference type="InterPro" id="IPR000522">
    <property type="entry name" value="ABC_transptr_permease_BtuC"/>
</dbReference>
<protein>
    <submittedName>
        <fullName evidence="9">Siderophore ABC transporter permease CdtC</fullName>
    </submittedName>
</protein>
<comment type="subcellular location">
    <subcellularLocation>
        <location evidence="1">Cell membrane</location>
        <topology evidence="1">Multi-pass membrane protein</topology>
    </subcellularLocation>
</comment>
<dbReference type="Pfam" id="PF01032">
    <property type="entry name" value="FecCD"/>
    <property type="match status" value="2"/>
</dbReference>
<feature type="transmembrane region" description="Helical" evidence="8">
    <location>
        <begin position="84"/>
        <end position="104"/>
    </location>
</feature>
<feature type="transmembrane region" description="Helical" evidence="8">
    <location>
        <begin position="124"/>
        <end position="157"/>
    </location>
</feature>
<feature type="transmembrane region" description="Helical" evidence="8">
    <location>
        <begin position="487"/>
        <end position="506"/>
    </location>
</feature>